<keyword evidence="4" id="KW-1185">Reference proteome</keyword>
<dbReference type="RefSeq" id="WP_371844746.1">
    <property type="nucleotide sequence ID" value="NZ_JBGMEL010000023.1"/>
</dbReference>
<feature type="signal peptide" evidence="2">
    <location>
        <begin position="1"/>
        <end position="21"/>
    </location>
</feature>
<feature type="chain" id="PRO_5046633112" evidence="2">
    <location>
        <begin position="22"/>
        <end position="520"/>
    </location>
</feature>
<feature type="region of interest" description="Disordered" evidence="1">
    <location>
        <begin position="22"/>
        <end position="58"/>
    </location>
</feature>
<reference evidence="3 4" key="1">
    <citation type="submission" date="2024-08" db="EMBL/GenBank/DDBJ databases">
        <authorList>
            <person name="Ishaq N."/>
        </authorList>
    </citation>
    <scope>NUCLEOTIDE SEQUENCE [LARGE SCALE GENOMIC DNA]</scope>
    <source>
        <strain evidence="3 4">JCM 30400</strain>
    </source>
</reference>
<dbReference type="EMBL" id="JBGMEL010000023">
    <property type="protein sequence ID" value="MFA0792376.1"/>
    <property type="molecule type" value="Genomic_DNA"/>
</dbReference>
<feature type="region of interest" description="Disordered" evidence="1">
    <location>
        <begin position="345"/>
        <end position="364"/>
    </location>
</feature>
<dbReference type="PROSITE" id="PS51257">
    <property type="entry name" value="PROKAR_LIPOPROTEIN"/>
    <property type="match status" value="1"/>
</dbReference>
<dbReference type="NCBIfam" id="TIGR01965">
    <property type="entry name" value="VCBS_repeat"/>
    <property type="match status" value="1"/>
</dbReference>
<protein>
    <submittedName>
        <fullName evidence="3">VCBS domain-containing protein</fullName>
    </submittedName>
</protein>
<evidence type="ECO:0000256" key="2">
    <source>
        <dbReference type="SAM" id="SignalP"/>
    </source>
</evidence>
<evidence type="ECO:0000313" key="4">
    <source>
        <dbReference type="Proteomes" id="UP001569414"/>
    </source>
</evidence>
<keyword evidence="2" id="KW-0732">Signal</keyword>
<dbReference type="SUPFAM" id="SSF55486">
    <property type="entry name" value="Metalloproteases ('zincins'), catalytic domain"/>
    <property type="match status" value="1"/>
</dbReference>
<organism evidence="3 4">
    <name type="scientific">Microbulbifer echini</name>
    <dbReference type="NCBI Taxonomy" id="1529067"/>
    <lineage>
        <taxon>Bacteria</taxon>
        <taxon>Pseudomonadati</taxon>
        <taxon>Pseudomonadota</taxon>
        <taxon>Gammaproteobacteria</taxon>
        <taxon>Cellvibrionales</taxon>
        <taxon>Microbulbiferaceae</taxon>
        <taxon>Microbulbifer</taxon>
    </lineage>
</organism>
<accession>A0ABV4NTN6</accession>
<feature type="compositionally biased region" description="Low complexity" evidence="1">
    <location>
        <begin position="22"/>
        <end position="56"/>
    </location>
</feature>
<name>A0ABV4NTN6_9GAMM</name>
<proteinExistence type="predicted"/>
<gene>
    <name evidence="3" type="ORF">ACCI51_17700</name>
</gene>
<evidence type="ECO:0000256" key="1">
    <source>
        <dbReference type="SAM" id="MobiDB-lite"/>
    </source>
</evidence>
<sequence>MPGSIKIITAVALATFLTACSGGSSSSGGSDNKQNNNDSSTDTGSGDSSTDTDTGDYSFNPATPLATLVVGNNEYAQGTLQLENTDSKSPSFQAGTFTGEYGDFKLYESGNWEYRLNSNTNTLNNGASVQDTLTFPLSNGDRLSVNFSIQTVEATQNSIVFVLVNFSDASVTDDVSISDLANMTFNDIDSLDNAYKENSLGQLKFQRHLSNNNTLAQYCYGEENKEESSIDCFVYSIPDSQNGGILSLDSAQARAGNSQDGQYSDGGYTWRDNATAWIESNFVDANNRPVDLGDWRHRVFIFPDAAYRAGLIGSGVAAVNGRWSIITADSDQLILGHELGHNIGLGHAGNDDNNDGDTNDRGESEYGASAVFMGNSWESRLFGSAHRDYMGWYNKFPGYTTTIARSLGNPSEIQVQAIELTAGELNSNLPQLLKVESSGSANGGNHYFVEYHIAHNTLNPRPQQANQVTIHYLQDRTANQVATLEEPGSTFTDTSAGITIEFISRDSTNKTATISVNHSN</sequence>
<dbReference type="Proteomes" id="UP001569414">
    <property type="component" value="Unassembled WGS sequence"/>
</dbReference>
<comment type="caution">
    <text evidence="3">The sequence shown here is derived from an EMBL/GenBank/DDBJ whole genome shotgun (WGS) entry which is preliminary data.</text>
</comment>
<evidence type="ECO:0000313" key="3">
    <source>
        <dbReference type="EMBL" id="MFA0792376.1"/>
    </source>
</evidence>
<dbReference type="InterPro" id="IPR010221">
    <property type="entry name" value="VCBS_dom"/>
</dbReference>